<dbReference type="PROSITE" id="PS51272">
    <property type="entry name" value="SLH"/>
    <property type="match status" value="3"/>
</dbReference>
<dbReference type="Pfam" id="PF00395">
    <property type="entry name" value="SLH"/>
    <property type="match status" value="2"/>
</dbReference>
<dbReference type="InterPro" id="IPR013783">
    <property type="entry name" value="Ig-like_fold"/>
</dbReference>
<evidence type="ECO:0000256" key="1">
    <source>
        <dbReference type="SAM" id="SignalP"/>
    </source>
</evidence>
<reference evidence="4 5" key="1">
    <citation type="submission" date="2018-01" db="EMBL/GenBank/DDBJ databases">
        <title>The whole genome sequencing and assembly of Paenibacillus chitinolyticus KCCM 41400 strain.</title>
        <authorList>
            <person name="Kim J.-Y."/>
            <person name="Park M.-K."/>
            <person name="Lee Y.-J."/>
            <person name="Yi H."/>
            <person name="Bahn Y.-S."/>
            <person name="Kim J.F."/>
            <person name="Lee D.-W."/>
        </authorList>
    </citation>
    <scope>NUCLEOTIDE SEQUENCE [LARGE SCALE GENOMIC DNA]</scope>
    <source>
        <strain evidence="4 5">KCCM 41400</strain>
    </source>
</reference>
<dbReference type="Pfam" id="PF09136">
    <property type="entry name" value="Glucodextran_B"/>
    <property type="match status" value="3"/>
</dbReference>
<dbReference type="EMBL" id="JAMDMJ010000022">
    <property type="protein sequence ID" value="MCY9597540.1"/>
    <property type="molecule type" value="Genomic_DNA"/>
</dbReference>
<evidence type="ECO:0000313" key="6">
    <source>
        <dbReference type="Proteomes" id="UP001527202"/>
    </source>
</evidence>
<dbReference type="PANTHER" id="PTHR43308:SF5">
    <property type="entry name" value="S-LAYER PROTEIN _ PEPTIDOGLYCAN ENDO-BETA-N-ACETYLGLUCOSAMINIDASE"/>
    <property type="match status" value="1"/>
</dbReference>
<dbReference type="KEGG" id="pchi:PC41400_24860"/>
<feature type="domain" description="SLH" evidence="2">
    <location>
        <begin position="170"/>
        <end position="233"/>
    </location>
</feature>
<dbReference type="Proteomes" id="UP001527202">
    <property type="component" value="Unassembled WGS sequence"/>
</dbReference>
<dbReference type="AlphaFoldDB" id="A0A410X5C6"/>
<gene>
    <name evidence="3" type="ORF">M5X16_17395</name>
    <name evidence="4" type="ORF">PC41400_24860</name>
</gene>
<keyword evidence="1" id="KW-0732">Signal</keyword>
<evidence type="ECO:0000313" key="3">
    <source>
        <dbReference type="EMBL" id="MCY9597540.1"/>
    </source>
</evidence>
<evidence type="ECO:0000259" key="2">
    <source>
        <dbReference type="PROSITE" id="PS51272"/>
    </source>
</evidence>
<dbReference type="EMBL" id="CP026520">
    <property type="protein sequence ID" value="QAV21796.1"/>
    <property type="molecule type" value="Genomic_DNA"/>
</dbReference>
<dbReference type="RefSeq" id="WP_053228721.1">
    <property type="nucleotide sequence ID" value="NZ_CP026520.1"/>
</dbReference>
<dbReference type="PANTHER" id="PTHR43308">
    <property type="entry name" value="OUTER MEMBRANE PROTEIN ALPHA-RELATED"/>
    <property type="match status" value="1"/>
</dbReference>
<feature type="signal peptide" evidence="1">
    <location>
        <begin position="1"/>
        <end position="25"/>
    </location>
</feature>
<dbReference type="InterPro" id="IPR001119">
    <property type="entry name" value="SLH_dom"/>
</dbReference>
<reference evidence="3 6" key="2">
    <citation type="submission" date="2022-05" db="EMBL/GenBank/DDBJ databases">
        <title>Genome Sequencing of Bee-Associated Microbes.</title>
        <authorList>
            <person name="Dunlap C."/>
        </authorList>
    </citation>
    <scope>NUCLEOTIDE SEQUENCE [LARGE SCALE GENOMIC DNA]</scope>
    <source>
        <strain evidence="3 6">NRRL B-23120</strain>
    </source>
</reference>
<dbReference type="OrthoDB" id="5845122at2"/>
<sequence length="656" mass="72340">MRHLHKLLSLMMIVCLLQVGPLVHAETVLQNQAVNGGTINQNIVFIDVNNHWANDAIYDMAKKGIISGYEDSSFKPEKSITREEFAKLIALTFSINLQTPAEPTFADLNPDKWSFGYVESTKEFLTGYYPPKGKPFFSPDTKATREDVAVALVKTMGYTTDDLRSSSTLGRNFSDVDEISYNLRDYVAIATEKQLIGGYEDSTFRPQKPITRAEVATLLFRVIKSSAQDQADGPSLEVTVPEKTESGTFYVSGKTHRDAKVQINDKAVSTDEGSFKEGYRLEKEGTYEIRITAKLPSGKTTTVTKKVTYQVNGPDLKVDNTPDTVTKGSLTISGKVKKDTNYSYPTVYLNDEKMYVSSWDGTFSKEVKLAEGENTFTVKAENEAGKETVVTKKVTFSSGGPELRVNSIPDSSQVASIKVSGTVKDANDSYPILYINDKKVYMYGGSFSESVRLEEGENTLTFKAENQNGKVTVVTRKVTFNVNGPTLKLNATPEKTASKTLTVSGYVTDKNDSMPTLKINGKKVYYTSYASGSFSEEITLSEGENTLIFEATNSTGRSTTLTRTVTLETGAPIIQVSYHPGSTTLSYMTISGTVTDKNDSYPVVYLNDRKIYSSSYDGSFSEWLDLKKGANPYTIVVSNKYGKTATVTGNVYRVDR</sequence>
<evidence type="ECO:0000313" key="4">
    <source>
        <dbReference type="EMBL" id="QAV21796.1"/>
    </source>
</evidence>
<dbReference type="Proteomes" id="UP000288943">
    <property type="component" value="Chromosome"/>
</dbReference>
<feature type="chain" id="PRO_5019403829" evidence="1">
    <location>
        <begin position="26"/>
        <end position="656"/>
    </location>
</feature>
<dbReference type="Gene3D" id="2.60.40.10">
    <property type="entry name" value="Immunoglobulins"/>
    <property type="match status" value="5"/>
</dbReference>
<evidence type="ECO:0000313" key="5">
    <source>
        <dbReference type="Proteomes" id="UP000288943"/>
    </source>
</evidence>
<dbReference type="GeneID" id="95378027"/>
<proteinExistence type="predicted"/>
<feature type="domain" description="SLH" evidence="2">
    <location>
        <begin position="105"/>
        <end position="166"/>
    </location>
</feature>
<accession>A0A410X5C6</accession>
<protein>
    <submittedName>
        <fullName evidence="4">S-layer homology domain-containing protein</fullName>
    </submittedName>
</protein>
<keyword evidence="6" id="KW-1185">Reference proteome</keyword>
<dbReference type="InterPro" id="IPR051465">
    <property type="entry name" value="Cell_Envelope_Struct_Comp"/>
</dbReference>
<feature type="domain" description="SLH" evidence="2">
    <location>
        <begin position="40"/>
        <end position="103"/>
    </location>
</feature>
<name>A0A410X5C6_9BACL</name>
<organism evidence="4 5">
    <name type="scientific">Paenibacillus chitinolyticus</name>
    <dbReference type="NCBI Taxonomy" id="79263"/>
    <lineage>
        <taxon>Bacteria</taxon>
        <taxon>Bacillati</taxon>
        <taxon>Bacillota</taxon>
        <taxon>Bacilli</taxon>
        <taxon>Bacillales</taxon>
        <taxon>Paenibacillaceae</taxon>
        <taxon>Paenibacillus</taxon>
    </lineage>
</organism>